<keyword evidence="4 7" id="KW-1133">Transmembrane helix</keyword>
<evidence type="ECO:0000256" key="4">
    <source>
        <dbReference type="ARBA" id="ARBA00022989"/>
    </source>
</evidence>
<comment type="similarity">
    <text evidence="6">Belongs to the major facilitator superfamily. Spinster (TC 2.A.1.49) family.</text>
</comment>
<dbReference type="InterPro" id="IPR044770">
    <property type="entry name" value="MFS_spinster-like"/>
</dbReference>
<dbReference type="PANTHER" id="PTHR23505">
    <property type="entry name" value="SPINSTER"/>
    <property type="match status" value="1"/>
</dbReference>
<evidence type="ECO:0000256" key="1">
    <source>
        <dbReference type="ARBA" id="ARBA00004141"/>
    </source>
</evidence>
<dbReference type="PANTHER" id="PTHR23505:SF79">
    <property type="entry name" value="PROTEIN SPINSTER"/>
    <property type="match status" value="1"/>
</dbReference>
<feature type="transmembrane region" description="Helical" evidence="7">
    <location>
        <begin position="25"/>
        <end position="42"/>
    </location>
</feature>
<dbReference type="InterPro" id="IPR020846">
    <property type="entry name" value="MFS_dom"/>
</dbReference>
<dbReference type="Gene3D" id="1.20.1250.20">
    <property type="entry name" value="MFS general substrate transporter like domains"/>
    <property type="match status" value="1"/>
</dbReference>
<evidence type="ECO:0000256" key="3">
    <source>
        <dbReference type="ARBA" id="ARBA00022692"/>
    </source>
</evidence>
<dbReference type="EMBL" id="JWZT01005379">
    <property type="protein sequence ID" value="KII61105.1"/>
    <property type="molecule type" value="Genomic_DNA"/>
</dbReference>
<keyword evidence="5 7" id="KW-0472">Membrane</keyword>
<organism evidence="9 10">
    <name type="scientific">Thelohanellus kitauei</name>
    <name type="common">Myxosporean</name>
    <dbReference type="NCBI Taxonomy" id="669202"/>
    <lineage>
        <taxon>Eukaryota</taxon>
        <taxon>Metazoa</taxon>
        <taxon>Cnidaria</taxon>
        <taxon>Myxozoa</taxon>
        <taxon>Myxosporea</taxon>
        <taxon>Bivalvulida</taxon>
        <taxon>Platysporina</taxon>
        <taxon>Myxobolidae</taxon>
        <taxon>Thelohanellus</taxon>
    </lineage>
</organism>
<proteinExistence type="inferred from homology"/>
<dbReference type="AlphaFoldDB" id="A0A0C2M243"/>
<feature type="transmembrane region" description="Helical" evidence="7">
    <location>
        <begin position="62"/>
        <end position="82"/>
    </location>
</feature>
<accession>A0A0C2M243</accession>
<dbReference type="InterPro" id="IPR011701">
    <property type="entry name" value="MFS"/>
</dbReference>
<keyword evidence="2" id="KW-0813">Transport</keyword>
<feature type="transmembrane region" description="Helical" evidence="7">
    <location>
        <begin position="119"/>
        <end position="143"/>
    </location>
</feature>
<evidence type="ECO:0000256" key="5">
    <source>
        <dbReference type="ARBA" id="ARBA00023136"/>
    </source>
</evidence>
<evidence type="ECO:0000259" key="8">
    <source>
        <dbReference type="PROSITE" id="PS50850"/>
    </source>
</evidence>
<evidence type="ECO:0000313" key="9">
    <source>
        <dbReference type="EMBL" id="KII61105.1"/>
    </source>
</evidence>
<evidence type="ECO:0000256" key="6">
    <source>
        <dbReference type="ARBA" id="ARBA00024338"/>
    </source>
</evidence>
<name>A0A0C2M243_THEKT</name>
<comment type="caution">
    <text evidence="9">The sequence shown here is derived from an EMBL/GenBank/DDBJ whole genome shotgun (WGS) entry which is preliminary data.</text>
</comment>
<keyword evidence="3 7" id="KW-0812">Transmembrane</keyword>
<dbReference type="Proteomes" id="UP000031668">
    <property type="component" value="Unassembled WGS sequence"/>
</dbReference>
<dbReference type="GO" id="GO:0016020">
    <property type="term" value="C:membrane"/>
    <property type="evidence" value="ECO:0007669"/>
    <property type="project" value="UniProtKB-SubCell"/>
</dbReference>
<dbReference type="Pfam" id="PF07690">
    <property type="entry name" value="MFS_1"/>
    <property type="match status" value="1"/>
</dbReference>
<keyword evidence="10" id="KW-1185">Reference proteome</keyword>
<feature type="domain" description="Major facilitator superfamily (MFS) profile" evidence="8">
    <location>
        <begin position="29"/>
        <end position="167"/>
    </location>
</feature>
<sequence>MISGNRKEKALLEDRSIKYHKMSRSTNVLVFLLVVSNIFNYMDRMLVSAILSKVTDYFAINNVQAGLLQTTFLISLMFSGLLYGILGDIFDRRYLIASGMLIWSAAELLGSFVPEKGKGAFFATRIFFGIGQAALTSLGVPIISSYCSGRKRTICNTLFIAMIPIGR</sequence>
<evidence type="ECO:0000256" key="2">
    <source>
        <dbReference type="ARBA" id="ARBA00022448"/>
    </source>
</evidence>
<dbReference type="GO" id="GO:0022857">
    <property type="term" value="F:transmembrane transporter activity"/>
    <property type="evidence" value="ECO:0007669"/>
    <property type="project" value="InterPro"/>
</dbReference>
<comment type="subcellular location">
    <subcellularLocation>
        <location evidence="1">Membrane</location>
        <topology evidence="1">Multi-pass membrane protein</topology>
    </subcellularLocation>
</comment>
<protein>
    <submittedName>
        <fullName evidence="9">Protein spinster 2</fullName>
    </submittedName>
</protein>
<dbReference type="PROSITE" id="PS50850">
    <property type="entry name" value="MFS"/>
    <property type="match status" value="1"/>
</dbReference>
<dbReference type="InterPro" id="IPR036259">
    <property type="entry name" value="MFS_trans_sf"/>
</dbReference>
<dbReference type="OrthoDB" id="6770063at2759"/>
<gene>
    <name evidence="9" type="ORF">RF11_05823</name>
</gene>
<reference evidence="9 10" key="1">
    <citation type="journal article" date="2014" name="Genome Biol. Evol.">
        <title>The genome of the myxosporean Thelohanellus kitauei shows adaptations to nutrient acquisition within its fish host.</title>
        <authorList>
            <person name="Yang Y."/>
            <person name="Xiong J."/>
            <person name="Zhou Z."/>
            <person name="Huo F."/>
            <person name="Miao W."/>
            <person name="Ran C."/>
            <person name="Liu Y."/>
            <person name="Zhang J."/>
            <person name="Feng J."/>
            <person name="Wang M."/>
            <person name="Wang M."/>
            <person name="Wang L."/>
            <person name="Yao B."/>
        </authorList>
    </citation>
    <scope>NUCLEOTIDE SEQUENCE [LARGE SCALE GENOMIC DNA]</scope>
    <source>
        <strain evidence="9">Wuqing</strain>
    </source>
</reference>
<dbReference type="OMA" id="SVWTFAI"/>
<dbReference type="SUPFAM" id="SSF103473">
    <property type="entry name" value="MFS general substrate transporter"/>
    <property type="match status" value="1"/>
</dbReference>
<evidence type="ECO:0000313" key="10">
    <source>
        <dbReference type="Proteomes" id="UP000031668"/>
    </source>
</evidence>
<evidence type="ECO:0000256" key="7">
    <source>
        <dbReference type="SAM" id="Phobius"/>
    </source>
</evidence>
<feature type="transmembrane region" description="Helical" evidence="7">
    <location>
        <begin position="94"/>
        <end position="113"/>
    </location>
</feature>